<evidence type="ECO:0000259" key="4">
    <source>
        <dbReference type="PROSITE" id="PS50987"/>
    </source>
</evidence>
<dbReference type="SUPFAM" id="SSF46785">
    <property type="entry name" value="Winged helix' DNA-binding domain"/>
    <property type="match status" value="1"/>
</dbReference>
<keyword evidence="6" id="KW-1185">Reference proteome</keyword>
<evidence type="ECO:0000313" key="6">
    <source>
        <dbReference type="Proteomes" id="UP000503399"/>
    </source>
</evidence>
<dbReference type="GO" id="GO:0003677">
    <property type="term" value="F:DNA binding"/>
    <property type="evidence" value="ECO:0007669"/>
    <property type="project" value="UniProtKB-KW"/>
</dbReference>
<dbReference type="Pfam" id="PF01022">
    <property type="entry name" value="HTH_5"/>
    <property type="match status" value="1"/>
</dbReference>
<evidence type="ECO:0000256" key="1">
    <source>
        <dbReference type="ARBA" id="ARBA00023015"/>
    </source>
</evidence>
<gene>
    <name evidence="5" type="ORF">R50_0138</name>
</gene>
<evidence type="ECO:0000313" key="5">
    <source>
        <dbReference type="EMBL" id="CAB1127644.1"/>
    </source>
</evidence>
<proteinExistence type="predicted"/>
<keyword evidence="1" id="KW-0805">Transcription regulation</keyword>
<accession>A0A6F8ZD81</accession>
<dbReference type="NCBIfam" id="NF033788">
    <property type="entry name" value="HTH_metalloreg"/>
    <property type="match status" value="1"/>
</dbReference>
<dbReference type="InterPro" id="IPR011991">
    <property type="entry name" value="ArsR-like_HTH"/>
</dbReference>
<name>A0A6F8ZD81_9FIRM</name>
<dbReference type="InterPro" id="IPR001845">
    <property type="entry name" value="HTH_ArsR_DNA-bd_dom"/>
</dbReference>
<dbReference type="AlphaFoldDB" id="A0A6F8ZD81"/>
<dbReference type="InterPro" id="IPR036388">
    <property type="entry name" value="WH-like_DNA-bd_sf"/>
</dbReference>
<reference evidence="5 6" key="1">
    <citation type="submission" date="2020-02" db="EMBL/GenBank/DDBJ databases">
        <authorList>
            <person name="Hogendoorn C."/>
        </authorList>
    </citation>
    <scope>NUCLEOTIDE SEQUENCE [LARGE SCALE GENOMIC DNA]</scope>
    <source>
        <strain evidence="5">R501</strain>
    </source>
</reference>
<dbReference type="PRINTS" id="PR00778">
    <property type="entry name" value="HTHARSR"/>
</dbReference>
<organism evidence="5 6">
    <name type="scientific">Candidatus Hydrogenisulfobacillus filiaventi</name>
    <dbReference type="NCBI Taxonomy" id="2707344"/>
    <lineage>
        <taxon>Bacteria</taxon>
        <taxon>Bacillati</taxon>
        <taxon>Bacillota</taxon>
        <taxon>Clostridia</taxon>
        <taxon>Eubacteriales</taxon>
        <taxon>Clostridiales Family XVII. Incertae Sedis</taxon>
        <taxon>Candidatus Hydrogenisulfobacillus</taxon>
    </lineage>
</organism>
<dbReference type="PANTHER" id="PTHR43132">
    <property type="entry name" value="ARSENICAL RESISTANCE OPERON REPRESSOR ARSR-RELATED"/>
    <property type="match status" value="1"/>
</dbReference>
<evidence type="ECO:0000256" key="2">
    <source>
        <dbReference type="ARBA" id="ARBA00023125"/>
    </source>
</evidence>
<dbReference type="InterPro" id="IPR036390">
    <property type="entry name" value="WH_DNA-bd_sf"/>
</dbReference>
<dbReference type="EMBL" id="LR778114">
    <property type="protein sequence ID" value="CAB1127644.1"/>
    <property type="molecule type" value="Genomic_DNA"/>
</dbReference>
<dbReference type="KEGG" id="hfv:R50_0138"/>
<feature type="domain" description="HTH arsR-type" evidence="4">
    <location>
        <begin position="10"/>
        <end position="105"/>
    </location>
</feature>
<dbReference type="InterPro" id="IPR051011">
    <property type="entry name" value="Metal_resp_trans_reg"/>
</dbReference>
<dbReference type="CDD" id="cd00090">
    <property type="entry name" value="HTH_ARSR"/>
    <property type="match status" value="1"/>
</dbReference>
<sequence>MNRSGDTTAQGPGYEELFAAFWRGLGHPIRLRVLKELASAGPLNVSQLVERLGIGQGHLSNHLACLRSCGFVRTVPQGRYVYYTLSDPRVRALLDLGSGLFADHAAGVAACAVVRGPAAARSPLAFTLEGPEAPNPQPR</sequence>
<evidence type="ECO:0000256" key="3">
    <source>
        <dbReference type="ARBA" id="ARBA00023163"/>
    </source>
</evidence>
<dbReference type="PANTHER" id="PTHR43132:SF2">
    <property type="entry name" value="ARSENICAL RESISTANCE OPERON REPRESSOR ARSR-RELATED"/>
    <property type="match status" value="1"/>
</dbReference>
<protein>
    <submittedName>
        <fullName evidence="5">Transcriptional regulator</fullName>
    </submittedName>
</protein>
<keyword evidence="3" id="KW-0804">Transcription</keyword>
<dbReference type="Proteomes" id="UP000503399">
    <property type="component" value="Chromosome"/>
</dbReference>
<dbReference type="SMART" id="SM00418">
    <property type="entry name" value="HTH_ARSR"/>
    <property type="match status" value="1"/>
</dbReference>
<dbReference type="PROSITE" id="PS50987">
    <property type="entry name" value="HTH_ARSR_2"/>
    <property type="match status" value="1"/>
</dbReference>
<dbReference type="Gene3D" id="1.10.10.10">
    <property type="entry name" value="Winged helix-like DNA-binding domain superfamily/Winged helix DNA-binding domain"/>
    <property type="match status" value="1"/>
</dbReference>
<dbReference type="GO" id="GO:0003700">
    <property type="term" value="F:DNA-binding transcription factor activity"/>
    <property type="evidence" value="ECO:0007669"/>
    <property type="project" value="InterPro"/>
</dbReference>
<keyword evidence="2" id="KW-0238">DNA-binding</keyword>